<dbReference type="Proteomes" id="UP000000546">
    <property type="component" value="Chromosome"/>
</dbReference>
<organism evidence="1 2">
    <name type="scientific">Psychrobacter arcticus (strain DSM 17307 / VKM B-2377 / 273-4)</name>
    <dbReference type="NCBI Taxonomy" id="259536"/>
    <lineage>
        <taxon>Bacteria</taxon>
        <taxon>Pseudomonadati</taxon>
        <taxon>Pseudomonadota</taxon>
        <taxon>Gammaproteobacteria</taxon>
        <taxon>Moraxellales</taxon>
        <taxon>Moraxellaceae</taxon>
        <taxon>Psychrobacter</taxon>
    </lineage>
</organism>
<dbReference type="EMBL" id="CP000082">
    <property type="protein sequence ID" value="AAZ18868.1"/>
    <property type="molecule type" value="Genomic_DNA"/>
</dbReference>
<sequence>MKLSQYIIELQKMQAEHGDIEVLYVDDVGWADENYNSLEDVPTVTYFENLERDMGKECAKMIHDENKLPPNHAYTPAYIMQGY</sequence>
<dbReference type="OrthoDB" id="2719609at2"/>
<evidence type="ECO:0000313" key="1">
    <source>
        <dbReference type="EMBL" id="AAZ18868.1"/>
    </source>
</evidence>
<protein>
    <submittedName>
        <fullName evidence="1">Uncharacterized protein</fullName>
    </submittedName>
</protein>
<accession>Q4FSZ0</accession>
<dbReference type="HOGENOM" id="CLU_2540106_0_0_6"/>
<reference evidence="1 2" key="1">
    <citation type="journal article" date="2010" name="Appl. Environ. Microbiol.">
        <title>The genome sequence of Psychrobacter arcticus 273-4, a psychroactive Siberian permafrost bacterium, reveals mechanisms for adaptation to low-temperature growth.</title>
        <authorList>
            <person name="Ayala-del-Rio H.L."/>
            <person name="Chain P.S."/>
            <person name="Grzymski J.J."/>
            <person name="Ponder M.A."/>
            <person name="Ivanova N."/>
            <person name="Bergholz P.W."/>
            <person name="Di Bartolo G."/>
            <person name="Hauser L."/>
            <person name="Land M."/>
            <person name="Bakermans C."/>
            <person name="Rodrigues D."/>
            <person name="Klappenbach J."/>
            <person name="Zarka D."/>
            <person name="Larimer F."/>
            <person name="Richardson P."/>
            <person name="Murray A."/>
            <person name="Thomashow M."/>
            <person name="Tiedje J.M."/>
        </authorList>
    </citation>
    <scope>NUCLEOTIDE SEQUENCE [LARGE SCALE GENOMIC DNA]</scope>
    <source>
        <strain evidence="2">DSM 17307 / VKM B-2377 / 273-4</strain>
    </source>
</reference>
<gene>
    <name evidence="1" type="ordered locus">Psyc_1015</name>
</gene>
<dbReference type="RefSeq" id="WP_011280290.1">
    <property type="nucleotide sequence ID" value="NC_007204.1"/>
</dbReference>
<name>Q4FSZ0_PSYA2</name>
<evidence type="ECO:0000313" key="2">
    <source>
        <dbReference type="Proteomes" id="UP000000546"/>
    </source>
</evidence>
<keyword evidence="2" id="KW-1185">Reference proteome</keyword>
<dbReference type="AlphaFoldDB" id="Q4FSZ0"/>
<dbReference type="STRING" id="259536.Psyc_1015"/>
<proteinExistence type="predicted"/>
<dbReference type="KEGG" id="par:Psyc_1015"/>